<protein>
    <submittedName>
        <fullName evidence="1">Uncharacterized protein</fullName>
    </submittedName>
</protein>
<gene>
    <name evidence="1" type="ORF">CLCOL_24820</name>
</gene>
<evidence type="ECO:0000313" key="1">
    <source>
        <dbReference type="EMBL" id="KYH27167.1"/>
    </source>
</evidence>
<comment type="caution">
    <text evidence="1">The sequence shown here is derived from an EMBL/GenBank/DDBJ whole genome shotgun (WGS) entry which is preliminary data.</text>
</comment>
<proteinExistence type="predicted"/>
<dbReference type="PATRIC" id="fig|1121305.3.peg.2464"/>
<accession>A0A151AID5</accession>
<dbReference type="EMBL" id="LTBB01000021">
    <property type="protein sequence ID" value="KYH27167.1"/>
    <property type="molecule type" value="Genomic_DNA"/>
</dbReference>
<sequence>MICDSTKMIIAQNCIGYEPKYIISLLSMTSLSESCNNCQNYIRGNCIKGLFDDMLETIKRN</sequence>
<keyword evidence="2" id="KW-1185">Reference proteome</keyword>
<organism evidence="1 2">
    <name type="scientific">Clostridium colicanis DSM 13634</name>
    <dbReference type="NCBI Taxonomy" id="1121305"/>
    <lineage>
        <taxon>Bacteria</taxon>
        <taxon>Bacillati</taxon>
        <taxon>Bacillota</taxon>
        <taxon>Clostridia</taxon>
        <taxon>Eubacteriales</taxon>
        <taxon>Clostridiaceae</taxon>
        <taxon>Clostridium</taxon>
    </lineage>
</organism>
<dbReference type="AlphaFoldDB" id="A0A151AID5"/>
<reference evidence="1 2" key="1">
    <citation type="submission" date="2016-02" db="EMBL/GenBank/DDBJ databases">
        <title>Genome sequence of Clostridium colicanis DSM 13634.</title>
        <authorList>
            <person name="Poehlein A."/>
            <person name="Daniel R."/>
        </authorList>
    </citation>
    <scope>NUCLEOTIDE SEQUENCE [LARGE SCALE GENOMIC DNA]</scope>
    <source>
        <strain evidence="1 2">DSM 13634</strain>
    </source>
</reference>
<evidence type="ECO:0000313" key="2">
    <source>
        <dbReference type="Proteomes" id="UP000075374"/>
    </source>
</evidence>
<dbReference type="Proteomes" id="UP000075374">
    <property type="component" value="Unassembled WGS sequence"/>
</dbReference>
<name>A0A151AID5_9CLOT</name>
<dbReference type="RefSeq" id="WP_061859244.1">
    <property type="nucleotide sequence ID" value="NZ_LTBB01000021.1"/>
</dbReference>
<dbReference type="STRING" id="1121305.CLCOL_24820"/>